<evidence type="ECO:0000256" key="6">
    <source>
        <dbReference type="SAM" id="MobiDB-lite"/>
    </source>
</evidence>
<evidence type="ECO:0000256" key="3">
    <source>
        <dbReference type="ARBA" id="ARBA00022793"/>
    </source>
</evidence>
<organism evidence="9 10">
    <name type="scientific">Gnathostoma spinigerum</name>
    <dbReference type="NCBI Taxonomy" id="75299"/>
    <lineage>
        <taxon>Eukaryota</taxon>
        <taxon>Metazoa</taxon>
        <taxon>Ecdysozoa</taxon>
        <taxon>Nematoda</taxon>
        <taxon>Chromadorea</taxon>
        <taxon>Rhabditida</taxon>
        <taxon>Spirurina</taxon>
        <taxon>Gnathostomatomorpha</taxon>
        <taxon>Gnathostomatoidea</taxon>
        <taxon>Gnathostomatidae</taxon>
        <taxon>Gnathostoma</taxon>
    </lineage>
</organism>
<evidence type="ECO:0000256" key="5">
    <source>
        <dbReference type="ARBA" id="ARBA00023239"/>
    </source>
</evidence>
<dbReference type="GO" id="GO:0016831">
    <property type="term" value="F:carboxy-lyase activity"/>
    <property type="evidence" value="ECO:0007669"/>
    <property type="project" value="UniProtKB-KW"/>
</dbReference>
<evidence type="ECO:0000256" key="2">
    <source>
        <dbReference type="ARBA" id="ARBA00009533"/>
    </source>
</evidence>
<accession>A0ABD6EMB7</accession>
<protein>
    <submittedName>
        <fullName evidence="9">Uncharacterized protein</fullName>
    </submittedName>
</protein>
<keyword evidence="3" id="KW-0210">Decarboxylase</keyword>
<comment type="similarity">
    <text evidence="2">Belongs to the group II decarboxylase family.</text>
</comment>
<evidence type="ECO:0000256" key="4">
    <source>
        <dbReference type="ARBA" id="ARBA00022898"/>
    </source>
</evidence>
<dbReference type="Proteomes" id="UP001608902">
    <property type="component" value="Unassembled WGS sequence"/>
</dbReference>
<dbReference type="InterPro" id="IPR055103">
    <property type="entry name" value="PDXDC1-like_2nd"/>
</dbReference>
<feature type="compositionally biased region" description="Basic and acidic residues" evidence="6">
    <location>
        <begin position="75"/>
        <end position="93"/>
    </location>
</feature>
<dbReference type="PANTHER" id="PTHR42735">
    <property type="match status" value="1"/>
</dbReference>
<dbReference type="Pfam" id="PF22930">
    <property type="entry name" value="PDXDC1-like_cen"/>
    <property type="match status" value="1"/>
</dbReference>
<feature type="domain" description="PDXDC1-like third" evidence="8">
    <location>
        <begin position="202"/>
        <end position="310"/>
    </location>
</feature>
<sequence>MPWWIMTQHMSPTGITNMIENAYALSKTMLNGLSSFQRIEILGIDNPAEFTSGIAHGHYSPPVVLVFKYKYPPTDRHEKSRGNDRKSEERRETATSSPEGPVNIETDATNHSSNVFTDSVAYSIEYANSLNAWLGQGLISDCRTLGIQLIELGGMRGNAFRFCPLEVSASYGTRIAHVQDFLKQLTDAIAVLDSTVSAHDGFHELQSQYPSLFLLPVERWAGVGGACYIPSIVKGTPPSEWNDKQKQQVSYLNVELVHSLRSVDSAFSSGESSVYGVSCVKFGMLSNEKDIIDLLNLVAERGKEIEDSQQYLDSLAAMIRQGIETVNEDLKRENEARLMHEGIMRQIPIMSSFVNWISPLNKEVQNIKGRSFDLKTGQIQPSEVFYKVKDMELNMASKEPHQSFKPNDQRAKGDETRRFEAITTVDSSMTNKKGPLYINETGSE</sequence>
<keyword evidence="10" id="KW-1185">Reference proteome</keyword>
<dbReference type="InterPro" id="IPR050477">
    <property type="entry name" value="GrpII_AminoAcid_Decarb"/>
</dbReference>
<evidence type="ECO:0000259" key="8">
    <source>
        <dbReference type="Pfam" id="PF22937"/>
    </source>
</evidence>
<name>A0ABD6EMB7_9BILA</name>
<dbReference type="AlphaFoldDB" id="A0ABD6EMB7"/>
<gene>
    <name evidence="9" type="ORF">AB6A40_007807</name>
</gene>
<comment type="caution">
    <text evidence="9">The sequence shown here is derived from an EMBL/GenBank/DDBJ whole genome shotgun (WGS) entry which is preliminary data.</text>
</comment>
<dbReference type="Pfam" id="PF22937">
    <property type="entry name" value="PDXDC1-like_cen2"/>
    <property type="match status" value="1"/>
</dbReference>
<reference evidence="9 10" key="1">
    <citation type="submission" date="2024-08" db="EMBL/GenBank/DDBJ databases">
        <title>Gnathostoma spinigerum genome.</title>
        <authorList>
            <person name="Gonzalez-Bertolin B."/>
            <person name="Monzon S."/>
            <person name="Zaballos A."/>
            <person name="Jimenez P."/>
            <person name="Dekumyoy P."/>
            <person name="Varona S."/>
            <person name="Cuesta I."/>
            <person name="Sumanam S."/>
            <person name="Adisakwattana P."/>
            <person name="Gasser R.B."/>
            <person name="Hernandez-Gonzalez A."/>
            <person name="Young N.D."/>
            <person name="Perteguer M.J."/>
        </authorList>
    </citation>
    <scope>NUCLEOTIDE SEQUENCE [LARGE SCALE GENOMIC DNA]</scope>
    <source>
        <strain evidence="9">AL3</strain>
        <tissue evidence="9">Liver</tissue>
    </source>
</reference>
<dbReference type="PANTHER" id="PTHR42735:SF1">
    <property type="entry name" value="PYRIDOXAL-DEPENDENT DECARBOXYLASE DOMAIN-CONTAINING PROTEIN 1-RELATED"/>
    <property type="match status" value="1"/>
</dbReference>
<dbReference type="InterPro" id="IPR055102">
    <property type="entry name" value="PDXDC1-like_3rd"/>
</dbReference>
<evidence type="ECO:0000313" key="9">
    <source>
        <dbReference type="EMBL" id="MFH4981098.1"/>
    </source>
</evidence>
<evidence type="ECO:0000256" key="1">
    <source>
        <dbReference type="ARBA" id="ARBA00001933"/>
    </source>
</evidence>
<evidence type="ECO:0000259" key="7">
    <source>
        <dbReference type="Pfam" id="PF22930"/>
    </source>
</evidence>
<feature type="region of interest" description="Disordered" evidence="6">
    <location>
        <begin position="75"/>
        <end position="109"/>
    </location>
</feature>
<proteinExistence type="inferred from homology"/>
<feature type="domain" description="PDXDC1/PDXD2 second" evidence="7">
    <location>
        <begin position="64"/>
        <end position="196"/>
    </location>
</feature>
<keyword evidence="4" id="KW-0663">Pyridoxal phosphate</keyword>
<dbReference type="EMBL" id="JBGFUD010006601">
    <property type="protein sequence ID" value="MFH4981098.1"/>
    <property type="molecule type" value="Genomic_DNA"/>
</dbReference>
<comment type="cofactor">
    <cofactor evidence="1">
        <name>pyridoxal 5'-phosphate</name>
        <dbReference type="ChEBI" id="CHEBI:597326"/>
    </cofactor>
</comment>
<keyword evidence="5" id="KW-0456">Lyase</keyword>
<evidence type="ECO:0000313" key="10">
    <source>
        <dbReference type="Proteomes" id="UP001608902"/>
    </source>
</evidence>